<dbReference type="STRING" id="1068978.AMETH_1621"/>
<dbReference type="Proteomes" id="UP000062973">
    <property type="component" value="Chromosome"/>
</dbReference>
<organism evidence="1 2">
    <name type="scientific">Amycolatopsis methanolica 239</name>
    <dbReference type="NCBI Taxonomy" id="1068978"/>
    <lineage>
        <taxon>Bacteria</taxon>
        <taxon>Bacillati</taxon>
        <taxon>Actinomycetota</taxon>
        <taxon>Actinomycetes</taxon>
        <taxon>Pseudonocardiales</taxon>
        <taxon>Pseudonocardiaceae</taxon>
        <taxon>Amycolatopsis</taxon>
        <taxon>Amycolatopsis methanolica group</taxon>
    </lineage>
</organism>
<dbReference type="RefSeq" id="WP_017987573.1">
    <property type="nucleotide sequence ID" value="NZ_AQUL01000001.1"/>
</dbReference>
<dbReference type="eggNOG" id="ENOG5031K7F">
    <property type="taxonomic scope" value="Bacteria"/>
</dbReference>
<name>A0A076MLP8_AMYME</name>
<dbReference type="KEGG" id="amq:AMETH_1621"/>
<reference evidence="1 2" key="1">
    <citation type="submission" date="2014-07" db="EMBL/GenBank/DDBJ databases">
        <title>Whole Genome Sequence of the Amycolatopsis methanolica 239.</title>
        <authorList>
            <person name="Tang B."/>
        </authorList>
    </citation>
    <scope>NUCLEOTIDE SEQUENCE [LARGE SCALE GENOMIC DNA]</scope>
    <source>
        <strain evidence="1 2">239</strain>
    </source>
</reference>
<dbReference type="HOGENOM" id="CLU_966172_0_0_11"/>
<protein>
    <submittedName>
        <fullName evidence="1">Uncharacterized protein</fullName>
    </submittedName>
</protein>
<dbReference type="PATRIC" id="fig|1068978.7.peg.1707"/>
<accession>A0A076MLP8</accession>
<dbReference type="EMBL" id="CP009110">
    <property type="protein sequence ID" value="AIJ21713.1"/>
    <property type="molecule type" value="Genomic_DNA"/>
</dbReference>
<dbReference type="OrthoDB" id="4515757at2"/>
<keyword evidence="2" id="KW-1185">Reference proteome</keyword>
<gene>
    <name evidence="1" type="ORF">AMETH_1621</name>
</gene>
<evidence type="ECO:0000313" key="1">
    <source>
        <dbReference type="EMBL" id="AIJ21713.1"/>
    </source>
</evidence>
<dbReference type="AlphaFoldDB" id="A0A076MLP8"/>
<evidence type="ECO:0000313" key="2">
    <source>
        <dbReference type="Proteomes" id="UP000062973"/>
    </source>
</evidence>
<proteinExistence type="predicted"/>
<sequence length="287" mass="30921">MNTDVTQNLFAFQLNGLDEPVVASAPTVADDALRQAWAQVRAERQVQPGDVTAVYSEWEPSAEDLGFVALMFPGIRQTYSFDRPGPDGWAEAFAEAERVLAEQAAPEPELLPVLWSASSPRAEVLGAVPHHPLVPGRLSVALAHVGPTPRGTVGMHHVTTHGYQELGSPPFAELMAEAGANLKRGLRVTGHRGERGDLLHLTRENWLAASALALDDFGAQMSRNLGSERLVVGLPCPDELFVAGADSCWAEVIHEQVLGSEYDTTELVPCVVLLEPGGMRLLAERQA</sequence>